<evidence type="ECO:0000313" key="15">
    <source>
        <dbReference type="Proteomes" id="UP000008143"/>
    </source>
</evidence>
<dbReference type="GeneID" id="116409679"/>
<evidence type="ECO:0000313" key="16">
    <source>
        <dbReference type="RefSeq" id="XP_031754414.1"/>
    </source>
</evidence>
<evidence type="ECO:0000256" key="1">
    <source>
        <dbReference type="ARBA" id="ARBA00004123"/>
    </source>
</evidence>
<protein>
    <recommendedName>
        <fullName evidence="9">Intestine-specific homeobox</fullName>
    </recommendedName>
</protein>
<gene>
    <name evidence="14 16 17" type="primary">isx</name>
</gene>
<feature type="region of interest" description="Disordered" evidence="12">
    <location>
        <begin position="105"/>
        <end position="129"/>
    </location>
</feature>
<dbReference type="GO" id="GO:0005634">
    <property type="term" value="C:nucleus"/>
    <property type="evidence" value="ECO:0000318"/>
    <property type="project" value="GO_Central"/>
</dbReference>
<evidence type="ECO:0000313" key="17">
    <source>
        <dbReference type="Xenbase" id="XB-GENE-6035815"/>
    </source>
</evidence>
<accession>A0A803K280</accession>
<keyword evidence="6" id="KW-0804">Transcription</keyword>
<dbReference type="InterPro" id="IPR001356">
    <property type="entry name" value="HD"/>
</dbReference>
<evidence type="ECO:0000256" key="4">
    <source>
        <dbReference type="ARBA" id="ARBA00023155"/>
    </source>
</evidence>
<keyword evidence="2" id="KW-0805">Transcription regulation</keyword>
<dbReference type="AGR" id="Xenbase:XB-GENE-6035815"/>
<dbReference type="Proteomes" id="UP000008143">
    <property type="component" value="Chromosome 3"/>
</dbReference>
<reference evidence="14" key="2">
    <citation type="submission" date="2021-03" db="UniProtKB">
        <authorList>
            <consortium name="Ensembl"/>
        </authorList>
    </citation>
    <scope>IDENTIFICATION</scope>
</reference>
<dbReference type="PROSITE" id="PS50071">
    <property type="entry name" value="HOMEOBOX_2"/>
    <property type="match status" value="1"/>
</dbReference>
<evidence type="ECO:0000256" key="12">
    <source>
        <dbReference type="SAM" id="MobiDB-lite"/>
    </source>
</evidence>
<dbReference type="CDD" id="cd00086">
    <property type="entry name" value="homeodomain"/>
    <property type="match status" value="1"/>
</dbReference>
<proteinExistence type="predicted"/>
<dbReference type="InterPro" id="IPR009057">
    <property type="entry name" value="Homeodomain-like_sf"/>
</dbReference>
<dbReference type="Gene3D" id="1.10.10.60">
    <property type="entry name" value="Homeodomain-like"/>
    <property type="match status" value="1"/>
</dbReference>
<dbReference type="Xenbase" id="XB-GENE-6035815">
    <property type="gene designation" value="isx"/>
</dbReference>
<dbReference type="RefSeq" id="XP_031754414.1">
    <property type="nucleotide sequence ID" value="XM_031898554.1"/>
</dbReference>
<dbReference type="KEGG" id="xtr:116409679"/>
<name>A0A803K280_XENTR</name>
<keyword evidence="3 10" id="KW-0238">DNA-binding</keyword>
<dbReference type="GO" id="GO:0006357">
    <property type="term" value="P:regulation of transcription by RNA polymerase II"/>
    <property type="evidence" value="ECO:0000318"/>
    <property type="project" value="GO_Central"/>
</dbReference>
<evidence type="ECO:0000256" key="10">
    <source>
        <dbReference type="PROSITE-ProRule" id="PRU00108"/>
    </source>
</evidence>
<keyword evidence="5" id="KW-0010">Activator</keyword>
<comment type="function">
    <text evidence="8">Transcription factor that regulates gene expression in intestine. May participate in vitamin A metabolism most likely by regulating BCO1 expression in the intestine.</text>
</comment>
<feature type="DNA-binding region" description="Homeobox" evidence="10">
    <location>
        <begin position="132"/>
        <end position="191"/>
    </location>
</feature>
<keyword evidence="15" id="KW-1185">Reference proteome</keyword>
<dbReference type="SUPFAM" id="SSF46689">
    <property type="entry name" value="Homeodomain-like"/>
    <property type="match status" value="1"/>
</dbReference>
<dbReference type="GO" id="GO:0000977">
    <property type="term" value="F:RNA polymerase II transcription regulatory region sequence-specific DNA binding"/>
    <property type="evidence" value="ECO:0000318"/>
    <property type="project" value="GO_Central"/>
</dbReference>
<sequence length="285" mass="32176">MELRTSIDCKSRSKPGLSYSIEEILKKPSRKTFSNKSSLDYCHTEELLATRLATAAELDAGSRLSVPEEEADVALRAAAPTLVHYRRIRGNVPGSDPQMMNPINGFEAEHHDGEDELSDSAQESSTCDRKNKRRIRTTFTLAQLQELEQIFQVTHYPDVQTRDQLAAKIQLPEARVQIWFQNRRAKWRKYEKLGNFGGLQHLTAVDMVPAPKPDCTDFSLQPSKLHDVDLPHLYYPFQGHLPSAYGPSMTPLNATAPLPFPVWMPPYYSPLLQRIHPSSPLASPT</sequence>
<dbReference type="GeneTree" id="ENSGT00940000161702"/>
<comment type="subcellular location">
    <subcellularLocation>
        <location evidence="1 10 11">Nucleus</location>
    </subcellularLocation>
</comment>
<evidence type="ECO:0000256" key="2">
    <source>
        <dbReference type="ARBA" id="ARBA00023015"/>
    </source>
</evidence>
<evidence type="ECO:0000256" key="11">
    <source>
        <dbReference type="RuleBase" id="RU000682"/>
    </source>
</evidence>
<dbReference type="InterPro" id="IPR017970">
    <property type="entry name" value="Homeobox_CS"/>
</dbReference>
<dbReference type="Ensembl" id="ENSXETT00000117096">
    <property type="protein sequence ID" value="ENSXETP00000114420"/>
    <property type="gene ID" value="ENSXETG00000041853"/>
</dbReference>
<dbReference type="OrthoDB" id="6159439at2759"/>
<dbReference type="PROSITE" id="PS00027">
    <property type="entry name" value="HOMEOBOX_1"/>
    <property type="match status" value="1"/>
</dbReference>
<reference evidence="14" key="1">
    <citation type="journal article" date="2010" name="Science">
        <title>The genome of the Western clawed frog Xenopus tropicalis.</title>
        <authorList>
            <person name="Hellsten U."/>
            <person name="Harland R.M."/>
            <person name="Gilchrist M.J."/>
            <person name="Hendrix D."/>
            <person name="Jurka J."/>
            <person name="Kapitonov V."/>
            <person name="Ovcharenko I."/>
            <person name="Putnam N.H."/>
            <person name="Shu S."/>
            <person name="Taher L."/>
            <person name="Blitz I.L."/>
            <person name="Blumberg B."/>
            <person name="Dichmann D.S."/>
            <person name="Dubchak I."/>
            <person name="Amaya E."/>
            <person name="Detter J.C."/>
            <person name="Fletcher R."/>
            <person name="Gerhard D.S."/>
            <person name="Goodstein D."/>
            <person name="Graves T."/>
            <person name="Grigoriev I.V."/>
            <person name="Grimwood J."/>
            <person name="Kawashima T."/>
            <person name="Lindquist E."/>
            <person name="Lucas S.M."/>
            <person name="Mead P.E."/>
            <person name="Mitros T."/>
            <person name="Ogino H."/>
            <person name="Ohta Y."/>
            <person name="Poliakov A.V."/>
            <person name="Pollet N."/>
            <person name="Robert J."/>
            <person name="Salamov A."/>
            <person name="Sater A.K."/>
            <person name="Schmutz J."/>
            <person name="Terry A."/>
            <person name="Vize P.D."/>
            <person name="Warren W.C."/>
            <person name="Wells D."/>
            <person name="Wills A."/>
            <person name="Wilson R.K."/>
            <person name="Zimmerman L.B."/>
            <person name="Zorn A.M."/>
            <person name="Grainger R."/>
            <person name="Grammer T."/>
            <person name="Khokha M.K."/>
            <person name="Richardson P.M."/>
            <person name="Rokhsar D.S."/>
        </authorList>
    </citation>
    <scope>NUCLEOTIDE SEQUENCE [LARGE SCALE GENOMIC DNA]</scope>
    <source>
        <strain evidence="14">Nigerian</strain>
    </source>
</reference>
<evidence type="ECO:0000256" key="6">
    <source>
        <dbReference type="ARBA" id="ARBA00023163"/>
    </source>
</evidence>
<evidence type="ECO:0000256" key="3">
    <source>
        <dbReference type="ARBA" id="ARBA00023125"/>
    </source>
</evidence>
<dbReference type="Pfam" id="PF00046">
    <property type="entry name" value="Homeodomain"/>
    <property type="match status" value="1"/>
</dbReference>
<dbReference type="AlphaFoldDB" id="A0A803K280"/>
<dbReference type="PANTHER" id="PTHR24329">
    <property type="entry name" value="HOMEOBOX PROTEIN ARISTALESS"/>
    <property type="match status" value="1"/>
</dbReference>
<evidence type="ECO:0000259" key="13">
    <source>
        <dbReference type="PROSITE" id="PS50071"/>
    </source>
</evidence>
<dbReference type="GO" id="GO:0000981">
    <property type="term" value="F:DNA-binding transcription factor activity, RNA polymerase II-specific"/>
    <property type="evidence" value="ECO:0000318"/>
    <property type="project" value="GO_Central"/>
</dbReference>
<evidence type="ECO:0000256" key="5">
    <source>
        <dbReference type="ARBA" id="ARBA00023159"/>
    </source>
</evidence>
<organism evidence="14">
    <name type="scientific">Xenopus tropicalis</name>
    <name type="common">Western clawed frog</name>
    <name type="synonym">Silurana tropicalis</name>
    <dbReference type="NCBI Taxonomy" id="8364"/>
    <lineage>
        <taxon>Eukaryota</taxon>
        <taxon>Metazoa</taxon>
        <taxon>Chordata</taxon>
        <taxon>Craniata</taxon>
        <taxon>Vertebrata</taxon>
        <taxon>Euteleostomi</taxon>
        <taxon>Amphibia</taxon>
        <taxon>Batrachia</taxon>
        <taxon>Anura</taxon>
        <taxon>Pipoidea</taxon>
        <taxon>Pipidae</taxon>
        <taxon>Xenopodinae</taxon>
        <taxon>Xenopus</taxon>
        <taxon>Silurana</taxon>
    </lineage>
</organism>
<keyword evidence="4 10" id="KW-0371">Homeobox</keyword>
<keyword evidence="7 10" id="KW-0539">Nucleus</keyword>
<evidence type="ECO:0000256" key="9">
    <source>
        <dbReference type="ARBA" id="ARBA00067428"/>
    </source>
</evidence>
<dbReference type="GO" id="GO:0048666">
    <property type="term" value="P:neuron development"/>
    <property type="evidence" value="ECO:0000318"/>
    <property type="project" value="GO_Central"/>
</dbReference>
<evidence type="ECO:0000256" key="7">
    <source>
        <dbReference type="ARBA" id="ARBA00023242"/>
    </source>
</evidence>
<dbReference type="SMART" id="SM00389">
    <property type="entry name" value="HOX"/>
    <property type="match status" value="1"/>
</dbReference>
<dbReference type="FunFam" id="1.10.10.60:FF:000369">
    <property type="entry name" value="Intestine specific homeobox"/>
    <property type="match status" value="1"/>
</dbReference>
<dbReference type="InterPro" id="IPR050649">
    <property type="entry name" value="Paired_Homeobox_TFs"/>
</dbReference>
<evidence type="ECO:0000256" key="8">
    <source>
        <dbReference type="ARBA" id="ARBA00055445"/>
    </source>
</evidence>
<feature type="domain" description="Homeobox" evidence="13">
    <location>
        <begin position="130"/>
        <end position="190"/>
    </location>
</feature>
<evidence type="ECO:0000313" key="14">
    <source>
        <dbReference type="Ensembl" id="ENSXETP00000114420"/>
    </source>
</evidence>
<reference evidence="16" key="3">
    <citation type="submission" date="2025-04" db="UniProtKB">
        <authorList>
            <consortium name="RefSeq"/>
        </authorList>
    </citation>
    <scope>IDENTIFICATION</scope>
    <source>
        <strain evidence="16">Nigerian</strain>
        <tissue evidence="16">Liver and blood</tissue>
    </source>
</reference>
<dbReference type="PANTHER" id="PTHR24329:SF362">
    <property type="entry name" value="INTESTINE-SPECIFIC HOMEOBOX"/>
    <property type="match status" value="1"/>
</dbReference>
<dbReference type="OMA" id="APKPDCT"/>